<comment type="subcellular location">
    <subcellularLocation>
        <location evidence="1">Membrane</location>
        <topology evidence="1">Multi-pass membrane protein</topology>
    </subcellularLocation>
</comment>
<accession>A0A210PZN5</accession>
<evidence type="ECO:0000256" key="2">
    <source>
        <dbReference type="ARBA" id="ARBA00022692"/>
    </source>
</evidence>
<dbReference type="SUPFAM" id="SSF103473">
    <property type="entry name" value="MFS general substrate transporter"/>
    <property type="match status" value="1"/>
</dbReference>
<keyword evidence="2 6" id="KW-0812">Transmembrane</keyword>
<dbReference type="InterPro" id="IPR036259">
    <property type="entry name" value="MFS_trans_sf"/>
</dbReference>
<feature type="transmembrane region" description="Helical" evidence="6">
    <location>
        <begin position="234"/>
        <end position="255"/>
    </location>
</feature>
<dbReference type="OrthoDB" id="419734at2759"/>
<evidence type="ECO:0000313" key="7">
    <source>
        <dbReference type="EMBL" id="OWF41961.1"/>
    </source>
</evidence>
<organism evidence="7 8">
    <name type="scientific">Mizuhopecten yessoensis</name>
    <name type="common">Japanese scallop</name>
    <name type="synonym">Patinopecten yessoensis</name>
    <dbReference type="NCBI Taxonomy" id="6573"/>
    <lineage>
        <taxon>Eukaryota</taxon>
        <taxon>Metazoa</taxon>
        <taxon>Spiralia</taxon>
        <taxon>Lophotrochozoa</taxon>
        <taxon>Mollusca</taxon>
        <taxon>Bivalvia</taxon>
        <taxon>Autobranchia</taxon>
        <taxon>Pteriomorphia</taxon>
        <taxon>Pectinida</taxon>
        <taxon>Pectinoidea</taxon>
        <taxon>Pectinidae</taxon>
        <taxon>Mizuhopecten</taxon>
    </lineage>
</organism>
<keyword evidence="8" id="KW-1185">Reference proteome</keyword>
<dbReference type="InterPro" id="IPR011701">
    <property type="entry name" value="MFS"/>
</dbReference>
<reference evidence="7 8" key="1">
    <citation type="journal article" date="2017" name="Nat. Ecol. Evol.">
        <title>Scallop genome provides insights into evolution of bilaterian karyotype and development.</title>
        <authorList>
            <person name="Wang S."/>
            <person name="Zhang J."/>
            <person name="Jiao W."/>
            <person name="Li J."/>
            <person name="Xun X."/>
            <person name="Sun Y."/>
            <person name="Guo X."/>
            <person name="Huan P."/>
            <person name="Dong B."/>
            <person name="Zhang L."/>
            <person name="Hu X."/>
            <person name="Sun X."/>
            <person name="Wang J."/>
            <person name="Zhao C."/>
            <person name="Wang Y."/>
            <person name="Wang D."/>
            <person name="Huang X."/>
            <person name="Wang R."/>
            <person name="Lv J."/>
            <person name="Li Y."/>
            <person name="Zhang Z."/>
            <person name="Liu B."/>
            <person name="Lu W."/>
            <person name="Hui Y."/>
            <person name="Liang J."/>
            <person name="Zhou Z."/>
            <person name="Hou R."/>
            <person name="Li X."/>
            <person name="Liu Y."/>
            <person name="Li H."/>
            <person name="Ning X."/>
            <person name="Lin Y."/>
            <person name="Zhao L."/>
            <person name="Xing Q."/>
            <person name="Dou J."/>
            <person name="Li Y."/>
            <person name="Mao J."/>
            <person name="Guo H."/>
            <person name="Dou H."/>
            <person name="Li T."/>
            <person name="Mu C."/>
            <person name="Jiang W."/>
            <person name="Fu Q."/>
            <person name="Fu X."/>
            <person name="Miao Y."/>
            <person name="Liu J."/>
            <person name="Yu Q."/>
            <person name="Li R."/>
            <person name="Liao H."/>
            <person name="Li X."/>
            <person name="Kong Y."/>
            <person name="Jiang Z."/>
            <person name="Chourrout D."/>
            <person name="Li R."/>
            <person name="Bao Z."/>
        </authorList>
    </citation>
    <scope>NUCLEOTIDE SEQUENCE [LARGE SCALE GENOMIC DNA]</scope>
    <source>
        <strain evidence="7 8">PY_sf001</strain>
    </source>
</reference>
<evidence type="ECO:0000256" key="5">
    <source>
        <dbReference type="SAM" id="MobiDB-lite"/>
    </source>
</evidence>
<dbReference type="PANTHER" id="PTHR23507">
    <property type="entry name" value="ZGC:174356"/>
    <property type="match status" value="1"/>
</dbReference>
<feature type="region of interest" description="Disordered" evidence="5">
    <location>
        <begin position="1"/>
        <end position="22"/>
    </location>
</feature>
<dbReference type="GO" id="GO:0022857">
    <property type="term" value="F:transmembrane transporter activity"/>
    <property type="evidence" value="ECO:0007669"/>
    <property type="project" value="InterPro"/>
</dbReference>
<evidence type="ECO:0000256" key="1">
    <source>
        <dbReference type="ARBA" id="ARBA00004141"/>
    </source>
</evidence>
<evidence type="ECO:0000256" key="3">
    <source>
        <dbReference type="ARBA" id="ARBA00022989"/>
    </source>
</evidence>
<dbReference type="AlphaFoldDB" id="A0A210PZN5"/>
<keyword evidence="4 6" id="KW-0472">Membrane</keyword>
<sequence>MTSDSETKALLDNGQDPGQPAEPVQYASLGCNQDVAIRVIVIILFVIGLEMGGLTKNQYVYKWIETNSNSTNTALNASHENSPTTSLDPCGSNISAGNEKTDQSEATLWLLYFSLCEHGISIPMILLYGSYSDFVGRKPLMIIPCIGNCIQYAIKAFIVYKNLPLVYFFIAYVCIGLCGGHYPFYLAMMASVADKTDSNNTRAFGIAIVEAVIGVGVCAAQVGTGYLIKDFGYMYPMVATSGIFGLCFFIVVFGVSDTRSPTSTKHITLLVYLKQIFGMFLSKSHIATGSVFTFNMTMLSFFLLYMVATVFNTIGTLYELRSPFCWDSRTIGWYGFGTDIVQYVFGLFVVKGLQMCLSHGAVIILALLSSIATCVITGLATSSLMLYISSGAGILSVMARPLLRAFASNMMDKDKQGAVFGNIYVIEDVCGMLGKTLFSEIYARTQTYMAGFVYLTMGAFYLLSLIIFIFLLCYKHGKKKNLRIQR</sequence>
<feature type="transmembrane region" description="Helical" evidence="6">
    <location>
        <begin position="109"/>
        <end position="128"/>
    </location>
</feature>
<feature type="transmembrane region" description="Helical" evidence="6">
    <location>
        <begin position="204"/>
        <end position="228"/>
    </location>
</feature>
<feature type="transmembrane region" description="Helical" evidence="6">
    <location>
        <begin position="286"/>
        <end position="311"/>
    </location>
</feature>
<feature type="transmembrane region" description="Helical" evidence="6">
    <location>
        <begin position="331"/>
        <end position="350"/>
    </location>
</feature>
<evidence type="ECO:0000256" key="6">
    <source>
        <dbReference type="SAM" id="Phobius"/>
    </source>
</evidence>
<proteinExistence type="predicted"/>
<feature type="transmembrane region" description="Helical" evidence="6">
    <location>
        <begin position="166"/>
        <end position="192"/>
    </location>
</feature>
<name>A0A210PZN5_MIZYE</name>
<evidence type="ECO:0000313" key="8">
    <source>
        <dbReference type="Proteomes" id="UP000242188"/>
    </source>
</evidence>
<feature type="transmembrane region" description="Helical" evidence="6">
    <location>
        <begin position="35"/>
        <end position="54"/>
    </location>
</feature>
<dbReference type="GO" id="GO:0016020">
    <property type="term" value="C:membrane"/>
    <property type="evidence" value="ECO:0007669"/>
    <property type="project" value="UniProtKB-SubCell"/>
</dbReference>
<dbReference type="Gene3D" id="1.20.1250.20">
    <property type="entry name" value="MFS general substrate transporter like domains"/>
    <property type="match status" value="1"/>
</dbReference>
<dbReference type="PANTHER" id="PTHR23507:SF1">
    <property type="entry name" value="FI18259P1-RELATED"/>
    <property type="match status" value="1"/>
</dbReference>
<evidence type="ECO:0000256" key="4">
    <source>
        <dbReference type="ARBA" id="ARBA00023136"/>
    </source>
</evidence>
<dbReference type="EMBL" id="NEDP02005326">
    <property type="protein sequence ID" value="OWF41961.1"/>
    <property type="molecule type" value="Genomic_DNA"/>
</dbReference>
<comment type="caution">
    <text evidence="7">The sequence shown here is derived from an EMBL/GenBank/DDBJ whole genome shotgun (WGS) entry which is preliminary data.</text>
</comment>
<dbReference type="Pfam" id="PF07690">
    <property type="entry name" value="MFS_1"/>
    <property type="match status" value="1"/>
</dbReference>
<feature type="transmembrane region" description="Helical" evidence="6">
    <location>
        <begin position="362"/>
        <end position="380"/>
    </location>
</feature>
<keyword evidence="3 6" id="KW-1133">Transmembrane helix</keyword>
<protein>
    <submittedName>
        <fullName evidence="7">Proton-coupled folate transporter</fullName>
    </submittedName>
</protein>
<feature type="transmembrane region" description="Helical" evidence="6">
    <location>
        <begin position="450"/>
        <end position="474"/>
    </location>
</feature>
<gene>
    <name evidence="7" type="ORF">KP79_PYT10998</name>
</gene>
<dbReference type="Proteomes" id="UP000242188">
    <property type="component" value="Unassembled WGS sequence"/>
</dbReference>
<feature type="transmembrane region" description="Helical" evidence="6">
    <location>
        <begin position="386"/>
        <end position="407"/>
    </location>
</feature>